<feature type="transmembrane region" description="Helical" evidence="2">
    <location>
        <begin position="111"/>
        <end position="137"/>
    </location>
</feature>
<evidence type="ECO:0000313" key="3">
    <source>
        <dbReference type="EMBL" id="NGN68534.1"/>
    </source>
</evidence>
<reference evidence="3 4" key="1">
    <citation type="submission" date="2020-02" db="EMBL/GenBank/DDBJ databases">
        <title>Whole-genome analyses of novel actinobacteria.</title>
        <authorList>
            <person name="Sahin N."/>
        </authorList>
    </citation>
    <scope>NUCLEOTIDE SEQUENCE [LARGE SCALE GENOMIC DNA]</scope>
    <source>
        <strain evidence="3 4">A7024</strain>
    </source>
</reference>
<keyword evidence="2" id="KW-1133">Transmembrane helix</keyword>
<accession>A0A6G4U8M1</accession>
<feature type="region of interest" description="Disordered" evidence="1">
    <location>
        <begin position="226"/>
        <end position="292"/>
    </location>
</feature>
<evidence type="ECO:0000256" key="2">
    <source>
        <dbReference type="SAM" id="Phobius"/>
    </source>
</evidence>
<comment type="caution">
    <text evidence="3">The sequence shown here is derived from an EMBL/GenBank/DDBJ whole genome shotgun (WGS) entry which is preliminary data.</text>
</comment>
<name>A0A6G4U8M1_9ACTN</name>
<sequence length="292" mass="29852">MTSAPQLLTEDRPDFERVLDTALHTAGYRTGESALSGVAEPLNMEQLRTMALSAVSAICACASEEYTRYVRLREELRRPTSRSDGEGEGGSGGGVGLGTVMGNMAAESGGAGLAAVVAVLAPVLAGTAAVIFLLVGYALHMLTPEPAAAAPLRAAGWVFAALTAGTILVAMTGLLLTALKNGSTSIRAASRSGIVQEVAEAREAWQQALLERGILPFLREALASSGSAGAAPGSYSLSRRDPAGSGRTPRLGYSRPGFSSPDDGASGGGDGPRYSSPDFTSPDYGGPDHEPD</sequence>
<organism evidence="3 4">
    <name type="scientific">Streptomyces coryli</name>
    <dbReference type="NCBI Taxonomy" id="1128680"/>
    <lineage>
        <taxon>Bacteria</taxon>
        <taxon>Bacillati</taxon>
        <taxon>Actinomycetota</taxon>
        <taxon>Actinomycetes</taxon>
        <taxon>Kitasatosporales</taxon>
        <taxon>Streptomycetaceae</taxon>
        <taxon>Streptomyces</taxon>
    </lineage>
</organism>
<evidence type="ECO:0000313" key="4">
    <source>
        <dbReference type="Proteomes" id="UP000481583"/>
    </source>
</evidence>
<dbReference type="EMBL" id="JAAKZV010000211">
    <property type="protein sequence ID" value="NGN68534.1"/>
    <property type="molecule type" value="Genomic_DNA"/>
</dbReference>
<protein>
    <recommendedName>
        <fullName evidence="5">Transmembrane protein</fullName>
    </recommendedName>
</protein>
<keyword evidence="2" id="KW-0812">Transmembrane</keyword>
<feature type="compositionally biased region" description="Low complexity" evidence="1">
    <location>
        <begin position="226"/>
        <end position="237"/>
    </location>
</feature>
<dbReference type="RefSeq" id="WP_165242573.1">
    <property type="nucleotide sequence ID" value="NZ_JAAKZV010000211.1"/>
</dbReference>
<evidence type="ECO:0000256" key="1">
    <source>
        <dbReference type="SAM" id="MobiDB-lite"/>
    </source>
</evidence>
<proteinExistence type="predicted"/>
<evidence type="ECO:0008006" key="5">
    <source>
        <dbReference type="Google" id="ProtNLM"/>
    </source>
</evidence>
<keyword evidence="4" id="KW-1185">Reference proteome</keyword>
<dbReference type="AlphaFoldDB" id="A0A6G4U8M1"/>
<gene>
    <name evidence="3" type="ORF">G5C51_32130</name>
</gene>
<keyword evidence="2" id="KW-0472">Membrane</keyword>
<dbReference type="Proteomes" id="UP000481583">
    <property type="component" value="Unassembled WGS sequence"/>
</dbReference>
<feature type="transmembrane region" description="Helical" evidence="2">
    <location>
        <begin position="157"/>
        <end position="179"/>
    </location>
</feature>